<comment type="subcellular location">
    <subcellularLocation>
        <location evidence="2">Nucleus</location>
    </subcellularLocation>
</comment>
<evidence type="ECO:0000256" key="8">
    <source>
        <dbReference type="ARBA" id="ARBA00023015"/>
    </source>
</evidence>
<dbReference type="InterPro" id="IPR036236">
    <property type="entry name" value="Znf_C2H2_sf"/>
</dbReference>
<dbReference type="InterPro" id="IPR013087">
    <property type="entry name" value="Znf_C2H2_type"/>
</dbReference>
<protein>
    <recommendedName>
        <fullName evidence="13">C2H2-type domain-containing protein</fullName>
    </recommendedName>
</protein>
<dbReference type="GO" id="GO:0008270">
    <property type="term" value="F:zinc ion binding"/>
    <property type="evidence" value="ECO:0007669"/>
    <property type="project" value="UniProtKB-KW"/>
</dbReference>
<evidence type="ECO:0000256" key="4">
    <source>
        <dbReference type="ARBA" id="ARBA00022723"/>
    </source>
</evidence>
<evidence type="ECO:0000256" key="10">
    <source>
        <dbReference type="ARBA" id="ARBA00023163"/>
    </source>
</evidence>
<evidence type="ECO:0000259" key="13">
    <source>
        <dbReference type="PROSITE" id="PS50157"/>
    </source>
</evidence>
<dbReference type="FunFam" id="3.30.160.60:FF:000100">
    <property type="entry name" value="Zinc finger 45-like"/>
    <property type="match status" value="1"/>
</dbReference>
<dbReference type="PROSITE" id="PS50157">
    <property type="entry name" value="ZINC_FINGER_C2H2_2"/>
    <property type="match status" value="4"/>
</dbReference>
<dbReference type="Gene3D" id="3.30.160.60">
    <property type="entry name" value="Classic Zinc Finger"/>
    <property type="match status" value="5"/>
</dbReference>
<reference evidence="14 15" key="1">
    <citation type="journal article" date="2019" name="Mol. Ecol. Resour.">
        <title>Chromosome-level genome assembly of Triplophysa tibetana, a fish adapted to the harsh high-altitude environment of the Tibetan Plateau.</title>
        <authorList>
            <person name="Yang X."/>
            <person name="Liu H."/>
            <person name="Ma Z."/>
            <person name="Zou Y."/>
            <person name="Zou M."/>
            <person name="Mao Y."/>
            <person name="Li X."/>
            <person name="Wang H."/>
            <person name="Chen T."/>
            <person name="Wang W."/>
            <person name="Yang R."/>
        </authorList>
    </citation>
    <scope>NUCLEOTIDE SEQUENCE [LARGE SCALE GENOMIC DNA]</scope>
    <source>
        <strain evidence="14">TTIB1903HZAU</strain>
        <tissue evidence="14">Muscle</tissue>
    </source>
</reference>
<comment type="similarity">
    <text evidence="3">Belongs to the krueppel C2H2-type zinc-finger protein family.</text>
</comment>
<feature type="domain" description="C2H2-type" evidence="13">
    <location>
        <begin position="158"/>
        <end position="185"/>
    </location>
</feature>
<dbReference type="SUPFAM" id="SSF57667">
    <property type="entry name" value="beta-beta-alpha zinc fingers"/>
    <property type="match status" value="2"/>
</dbReference>
<keyword evidence="9" id="KW-0238">DNA-binding</keyword>
<gene>
    <name evidence="14" type="ORF">E1301_Tti016842</name>
</gene>
<dbReference type="GO" id="GO:0000978">
    <property type="term" value="F:RNA polymerase II cis-regulatory region sequence-specific DNA binding"/>
    <property type="evidence" value="ECO:0007669"/>
    <property type="project" value="TreeGrafter"/>
</dbReference>
<dbReference type="Pfam" id="PF00096">
    <property type="entry name" value="zf-C2H2"/>
    <property type="match status" value="4"/>
</dbReference>
<evidence type="ECO:0000313" key="15">
    <source>
        <dbReference type="Proteomes" id="UP000324632"/>
    </source>
</evidence>
<dbReference type="FunFam" id="3.30.160.60:FF:001156">
    <property type="entry name" value="Zinc finger protein 407"/>
    <property type="match status" value="1"/>
</dbReference>
<organism evidence="14 15">
    <name type="scientific">Triplophysa tibetana</name>
    <dbReference type="NCBI Taxonomy" id="1572043"/>
    <lineage>
        <taxon>Eukaryota</taxon>
        <taxon>Metazoa</taxon>
        <taxon>Chordata</taxon>
        <taxon>Craniata</taxon>
        <taxon>Vertebrata</taxon>
        <taxon>Euteleostomi</taxon>
        <taxon>Actinopterygii</taxon>
        <taxon>Neopterygii</taxon>
        <taxon>Teleostei</taxon>
        <taxon>Ostariophysi</taxon>
        <taxon>Cypriniformes</taxon>
        <taxon>Nemacheilidae</taxon>
        <taxon>Triplophysa</taxon>
    </lineage>
</organism>
<evidence type="ECO:0000256" key="12">
    <source>
        <dbReference type="PROSITE-ProRule" id="PRU00042"/>
    </source>
</evidence>
<feature type="domain" description="C2H2-type" evidence="13">
    <location>
        <begin position="186"/>
        <end position="213"/>
    </location>
</feature>
<dbReference type="Proteomes" id="UP000324632">
    <property type="component" value="Chromosome 21"/>
</dbReference>
<evidence type="ECO:0000256" key="3">
    <source>
        <dbReference type="ARBA" id="ARBA00006991"/>
    </source>
</evidence>
<dbReference type="SMART" id="SM00355">
    <property type="entry name" value="ZnF_C2H2"/>
    <property type="match status" value="4"/>
</dbReference>
<feature type="domain" description="C2H2-type" evidence="13">
    <location>
        <begin position="130"/>
        <end position="157"/>
    </location>
</feature>
<evidence type="ECO:0000313" key="14">
    <source>
        <dbReference type="EMBL" id="KAA0706059.1"/>
    </source>
</evidence>
<evidence type="ECO:0000256" key="11">
    <source>
        <dbReference type="ARBA" id="ARBA00023242"/>
    </source>
</evidence>
<evidence type="ECO:0000256" key="6">
    <source>
        <dbReference type="ARBA" id="ARBA00022771"/>
    </source>
</evidence>
<proteinExistence type="inferred from homology"/>
<dbReference type="FunFam" id="3.30.160.60:FF:000097">
    <property type="entry name" value="Zinc finger protein"/>
    <property type="match status" value="1"/>
</dbReference>
<comment type="caution">
    <text evidence="14">The sequence shown here is derived from an EMBL/GenBank/DDBJ whole genome shotgun (WGS) entry which is preliminary data.</text>
</comment>
<keyword evidence="10" id="KW-0804">Transcription</keyword>
<dbReference type="GO" id="GO:0005634">
    <property type="term" value="C:nucleus"/>
    <property type="evidence" value="ECO:0007669"/>
    <property type="project" value="UniProtKB-SubCell"/>
</dbReference>
<dbReference type="PANTHER" id="PTHR23226:SF240">
    <property type="entry name" value="GASTRULA ZINC FINGER PROTEIN XLCGF26.1-LIKE-RELATED"/>
    <property type="match status" value="1"/>
</dbReference>
<evidence type="ECO:0000256" key="1">
    <source>
        <dbReference type="ARBA" id="ARBA00003767"/>
    </source>
</evidence>
<keyword evidence="15" id="KW-1185">Reference proteome</keyword>
<dbReference type="EMBL" id="SOYY01000021">
    <property type="protein sequence ID" value="KAA0706059.1"/>
    <property type="molecule type" value="Genomic_DNA"/>
</dbReference>
<evidence type="ECO:0000256" key="9">
    <source>
        <dbReference type="ARBA" id="ARBA00023125"/>
    </source>
</evidence>
<keyword evidence="6 12" id="KW-0863">Zinc-finger</keyword>
<dbReference type="FunFam" id="3.30.160.60:FF:002716">
    <property type="entry name" value="Zinc finger protein 212"/>
    <property type="match status" value="1"/>
</dbReference>
<dbReference type="AlphaFoldDB" id="A0A5A9NBA4"/>
<name>A0A5A9NBA4_9TELE</name>
<dbReference type="PANTHER" id="PTHR23226">
    <property type="entry name" value="ZINC FINGER AND SCAN DOMAIN-CONTAINING"/>
    <property type="match status" value="1"/>
</dbReference>
<evidence type="ECO:0000256" key="5">
    <source>
        <dbReference type="ARBA" id="ARBA00022737"/>
    </source>
</evidence>
<dbReference type="PROSITE" id="PS00028">
    <property type="entry name" value="ZINC_FINGER_C2H2_1"/>
    <property type="match status" value="4"/>
</dbReference>
<keyword evidence="5" id="KW-0677">Repeat</keyword>
<keyword evidence="11" id="KW-0539">Nucleus</keyword>
<keyword evidence="8" id="KW-0805">Transcription regulation</keyword>
<keyword evidence="7" id="KW-0862">Zinc</keyword>
<sequence>MAGDVLNAAYISKPEAVSPDALLHFCTQWASVKDSNRVGRTFVTCSLQRPVGHSDTLPNIALKSIHFSVTRTHSKMLNEENDELNEVEEKHLGQTPQNLMAFTCPQCEKCFKRKSHFEEHTRVHTGERPYTCPQCEMCFKRRCHFVEHMKVHTGSRPFTCTLCGNSFRRRSHFDDHMRIHTGERPYTCPQCEKTFTQKTSLEMHMRIHTGERPYTCPQCEKRFQTQKSS</sequence>
<comment type="function">
    <text evidence="1">May be involved in transcriptional regulation.</text>
</comment>
<evidence type="ECO:0000256" key="2">
    <source>
        <dbReference type="ARBA" id="ARBA00004123"/>
    </source>
</evidence>
<dbReference type="FunFam" id="3.30.160.60:FF:000045">
    <property type="entry name" value="ZFP69 zinc finger protein B"/>
    <property type="match status" value="1"/>
</dbReference>
<feature type="domain" description="C2H2-type" evidence="13">
    <location>
        <begin position="102"/>
        <end position="129"/>
    </location>
</feature>
<keyword evidence="4" id="KW-0479">Metal-binding</keyword>
<accession>A0A5A9NBA4</accession>
<dbReference type="GO" id="GO:0000981">
    <property type="term" value="F:DNA-binding transcription factor activity, RNA polymerase II-specific"/>
    <property type="evidence" value="ECO:0007669"/>
    <property type="project" value="TreeGrafter"/>
</dbReference>
<evidence type="ECO:0000256" key="7">
    <source>
        <dbReference type="ARBA" id="ARBA00022833"/>
    </source>
</evidence>